<dbReference type="Proteomes" id="UP000619244">
    <property type="component" value="Unassembled WGS sequence"/>
</dbReference>
<dbReference type="InterPro" id="IPR029063">
    <property type="entry name" value="SAM-dependent_MTases_sf"/>
</dbReference>
<name>A0A918KMW5_9ACTN</name>
<dbReference type="InterPro" id="IPR013216">
    <property type="entry name" value="Methyltransf_11"/>
</dbReference>
<reference evidence="2" key="2">
    <citation type="submission" date="2020-09" db="EMBL/GenBank/DDBJ databases">
        <authorList>
            <person name="Sun Q."/>
            <person name="Ohkuma M."/>
        </authorList>
    </citation>
    <scope>NUCLEOTIDE SEQUENCE</scope>
    <source>
        <strain evidence="2">JCM 4790</strain>
    </source>
</reference>
<dbReference type="EMBL" id="BMVU01000008">
    <property type="protein sequence ID" value="GGX69838.1"/>
    <property type="molecule type" value="Genomic_DNA"/>
</dbReference>
<keyword evidence="3" id="KW-1185">Reference proteome</keyword>
<dbReference type="Pfam" id="PF08241">
    <property type="entry name" value="Methyltransf_11"/>
    <property type="match status" value="1"/>
</dbReference>
<dbReference type="AlphaFoldDB" id="A0A918KMW5"/>
<organism evidence="2 3">
    <name type="scientific">Streptomyces minutiscleroticus</name>
    <dbReference type="NCBI Taxonomy" id="68238"/>
    <lineage>
        <taxon>Bacteria</taxon>
        <taxon>Bacillati</taxon>
        <taxon>Actinomycetota</taxon>
        <taxon>Actinomycetes</taxon>
        <taxon>Kitasatosporales</taxon>
        <taxon>Streptomycetaceae</taxon>
        <taxon>Streptomyces</taxon>
    </lineage>
</organism>
<dbReference type="SUPFAM" id="SSF53335">
    <property type="entry name" value="S-adenosyl-L-methionine-dependent methyltransferases"/>
    <property type="match status" value="1"/>
</dbReference>
<dbReference type="GO" id="GO:0008757">
    <property type="term" value="F:S-adenosylmethionine-dependent methyltransferase activity"/>
    <property type="evidence" value="ECO:0007669"/>
    <property type="project" value="InterPro"/>
</dbReference>
<dbReference type="RefSeq" id="WP_190190294.1">
    <property type="nucleotide sequence ID" value="NZ_BMVU01000008.1"/>
</dbReference>
<evidence type="ECO:0000313" key="3">
    <source>
        <dbReference type="Proteomes" id="UP000619244"/>
    </source>
</evidence>
<evidence type="ECO:0000259" key="1">
    <source>
        <dbReference type="Pfam" id="PF08241"/>
    </source>
</evidence>
<accession>A0A918KMW5</accession>
<comment type="caution">
    <text evidence="2">The sequence shown here is derived from an EMBL/GenBank/DDBJ whole genome shotgun (WGS) entry which is preliminary data.</text>
</comment>
<dbReference type="Gene3D" id="3.40.50.150">
    <property type="entry name" value="Vaccinia Virus protein VP39"/>
    <property type="match status" value="1"/>
</dbReference>
<protein>
    <recommendedName>
        <fullName evidence="1">Methyltransferase type 11 domain-containing protein</fullName>
    </recommendedName>
</protein>
<sequence length="298" mass="32304">MEGLGYGGLAPYFLRRWCQPTCLSGLALPGANAPRGGTLFEIGCGAGHFLRDWEQRSGPAIGSDLVFSHLWPARMFTAPRARLVCFDARGPFPLAGGASDVCCAYDSFRYLPDKPHAVREMHRIARGGRMLLGHVHNAERDNFSPGLPLTVDSYVAAVAPHPCYDDTALTYAALHRTAAVPERPPALRRAAALAFVHAPDGAAAPSGPSGWFTTPLPGAPLRVNPLIQDDGPRWPNEKFAAGFAEGRPYLRELARPTEEEIAAARSGTAGSRPGIDRLAARRVLLDLPERWLRHDHTH</sequence>
<feature type="domain" description="Methyltransferase type 11" evidence="1">
    <location>
        <begin position="41"/>
        <end position="128"/>
    </location>
</feature>
<evidence type="ECO:0000313" key="2">
    <source>
        <dbReference type="EMBL" id="GGX69838.1"/>
    </source>
</evidence>
<proteinExistence type="predicted"/>
<reference evidence="2" key="1">
    <citation type="journal article" date="2014" name="Int. J. Syst. Evol. Microbiol.">
        <title>Complete genome sequence of Corynebacterium casei LMG S-19264T (=DSM 44701T), isolated from a smear-ripened cheese.</title>
        <authorList>
            <consortium name="US DOE Joint Genome Institute (JGI-PGF)"/>
            <person name="Walter F."/>
            <person name="Albersmeier A."/>
            <person name="Kalinowski J."/>
            <person name="Ruckert C."/>
        </authorList>
    </citation>
    <scope>NUCLEOTIDE SEQUENCE</scope>
    <source>
        <strain evidence="2">JCM 4790</strain>
    </source>
</reference>
<gene>
    <name evidence="2" type="ORF">GCM10010358_25430</name>
</gene>
<dbReference type="CDD" id="cd02440">
    <property type="entry name" value="AdoMet_MTases"/>
    <property type="match status" value="1"/>
</dbReference>